<organism evidence="1 2">
    <name type="scientific">Metarhizium guizhouense (strain ARSEF 977)</name>
    <dbReference type="NCBI Taxonomy" id="1276136"/>
    <lineage>
        <taxon>Eukaryota</taxon>
        <taxon>Fungi</taxon>
        <taxon>Dikarya</taxon>
        <taxon>Ascomycota</taxon>
        <taxon>Pezizomycotina</taxon>
        <taxon>Sordariomycetes</taxon>
        <taxon>Hypocreomycetidae</taxon>
        <taxon>Hypocreales</taxon>
        <taxon>Clavicipitaceae</taxon>
        <taxon>Metarhizium</taxon>
    </lineage>
</organism>
<proteinExistence type="predicted"/>
<reference evidence="1 2" key="1">
    <citation type="journal article" date="2014" name="Proc. Natl. Acad. Sci. U.S.A.">
        <title>Trajectory and genomic determinants of fungal-pathogen speciation and host adaptation.</title>
        <authorList>
            <person name="Hu X."/>
            <person name="Xiao G."/>
            <person name="Zheng P."/>
            <person name="Shang Y."/>
            <person name="Su Y."/>
            <person name="Zhang X."/>
            <person name="Liu X."/>
            <person name="Zhan S."/>
            <person name="St Leger R.J."/>
            <person name="Wang C."/>
        </authorList>
    </citation>
    <scope>NUCLEOTIDE SEQUENCE [LARGE SCALE GENOMIC DNA]</scope>
    <source>
        <strain evidence="1 2">ARSEF 977</strain>
    </source>
</reference>
<dbReference type="Proteomes" id="UP000031192">
    <property type="component" value="Unassembled WGS sequence"/>
</dbReference>
<evidence type="ECO:0000313" key="2">
    <source>
        <dbReference type="Proteomes" id="UP000031192"/>
    </source>
</evidence>
<evidence type="ECO:0000313" key="1">
    <source>
        <dbReference type="EMBL" id="KID80861.1"/>
    </source>
</evidence>
<name>A0A0B4GTK4_METGA</name>
<dbReference type="EMBL" id="AZNH01000324">
    <property type="protein sequence ID" value="KID80861.1"/>
    <property type="molecule type" value="Genomic_DNA"/>
</dbReference>
<keyword evidence="2" id="KW-1185">Reference proteome</keyword>
<accession>A0A0B4GTK4</accession>
<dbReference type="AlphaFoldDB" id="A0A0B4GTK4"/>
<protein>
    <submittedName>
        <fullName evidence="1">Uncharacterized protein</fullName>
    </submittedName>
</protein>
<comment type="caution">
    <text evidence="1">The sequence shown here is derived from an EMBL/GenBank/DDBJ whole genome shotgun (WGS) entry which is preliminary data.</text>
</comment>
<dbReference type="HOGENOM" id="CLU_1971059_0_0_1"/>
<gene>
    <name evidence="1" type="ORF">MGU_11716</name>
</gene>
<sequence length="127" mass="14632">MASNFDALATSLWDAVSNIIKAIRTAISKLEWLSTQTDNTIEQEFLRKVVQNDYQFIHSIECWRHTQAGLLNEQNIYIALPHIQETLLHCFHYVGALAIVVQRAEDFPHVMVELETPAPFTETRHNI</sequence>